<comment type="similarity">
    <text evidence="8">Belongs to the CoaE family.</text>
</comment>
<dbReference type="Gene3D" id="3.40.50.300">
    <property type="entry name" value="P-loop containing nucleotide triphosphate hydrolases"/>
    <property type="match status" value="1"/>
</dbReference>
<keyword evidence="4 8" id="KW-0547">Nucleotide-binding</keyword>
<dbReference type="UniPathway" id="UPA00241">
    <property type="reaction ID" value="UER00356"/>
</dbReference>
<dbReference type="RefSeq" id="WP_116539217.1">
    <property type="nucleotide sequence ID" value="NZ_QAYL01000001.1"/>
</dbReference>
<dbReference type="NCBIfam" id="NF002879">
    <property type="entry name" value="PRK03333.1"/>
    <property type="match status" value="1"/>
</dbReference>
<evidence type="ECO:0000256" key="5">
    <source>
        <dbReference type="ARBA" id="ARBA00022777"/>
    </source>
</evidence>
<dbReference type="GO" id="GO:0015937">
    <property type="term" value="P:coenzyme A biosynthetic process"/>
    <property type="evidence" value="ECO:0007669"/>
    <property type="project" value="UniProtKB-UniRule"/>
</dbReference>
<evidence type="ECO:0000256" key="4">
    <source>
        <dbReference type="ARBA" id="ARBA00022741"/>
    </source>
</evidence>
<dbReference type="Pfam" id="PF01121">
    <property type="entry name" value="CoaE"/>
    <property type="match status" value="1"/>
</dbReference>
<evidence type="ECO:0000256" key="6">
    <source>
        <dbReference type="ARBA" id="ARBA00022840"/>
    </source>
</evidence>
<proteinExistence type="inferred from homology"/>
<dbReference type="InterPro" id="IPR027417">
    <property type="entry name" value="P-loop_NTPase"/>
</dbReference>
<dbReference type="GO" id="GO:0005737">
    <property type="term" value="C:cytoplasm"/>
    <property type="evidence" value="ECO:0007669"/>
    <property type="project" value="UniProtKB-SubCell"/>
</dbReference>
<keyword evidence="8" id="KW-0808">Transferase</keyword>
<reference evidence="10 11" key="1">
    <citation type="submission" date="2018-07" db="EMBL/GenBank/DDBJ databases">
        <title>Whole genome sequence of Mycobacterium uberis.</title>
        <authorList>
            <person name="Benjak A."/>
        </authorList>
    </citation>
    <scope>NUCLEOTIDE SEQUENCE [LARGE SCALE GENOMIC DNA]</scope>
    <source>
        <strain evidence="10 11">Jura</strain>
    </source>
</reference>
<dbReference type="PANTHER" id="PTHR10695">
    <property type="entry name" value="DEPHOSPHO-COA KINASE-RELATED"/>
    <property type="match status" value="1"/>
</dbReference>
<dbReference type="PROSITE" id="PS51219">
    <property type="entry name" value="DPCK"/>
    <property type="match status" value="1"/>
</dbReference>
<dbReference type="Pfam" id="PF04229">
    <property type="entry name" value="GrpB"/>
    <property type="match status" value="1"/>
</dbReference>
<dbReference type="Gene3D" id="3.30.460.10">
    <property type="entry name" value="Beta Polymerase, domain 2"/>
    <property type="match status" value="1"/>
</dbReference>
<comment type="catalytic activity">
    <reaction evidence="8">
        <text>3'-dephospho-CoA + ATP = ADP + CoA + H(+)</text>
        <dbReference type="Rhea" id="RHEA:18245"/>
        <dbReference type="ChEBI" id="CHEBI:15378"/>
        <dbReference type="ChEBI" id="CHEBI:30616"/>
        <dbReference type="ChEBI" id="CHEBI:57287"/>
        <dbReference type="ChEBI" id="CHEBI:57328"/>
        <dbReference type="ChEBI" id="CHEBI:456216"/>
        <dbReference type="EC" id="2.7.1.24"/>
    </reaction>
</comment>
<dbReference type="AlphaFoldDB" id="A0A3E1HM10"/>
<gene>
    <name evidence="8" type="primary">coaE</name>
    <name evidence="10" type="ORF">MUBE_01680</name>
</gene>
<dbReference type="NCBIfam" id="TIGR00152">
    <property type="entry name" value="dephospho-CoA kinase"/>
    <property type="match status" value="1"/>
</dbReference>
<evidence type="ECO:0000256" key="3">
    <source>
        <dbReference type="ARBA" id="ARBA00022490"/>
    </source>
</evidence>
<comment type="pathway">
    <text evidence="8">Cofactor biosynthesis; coenzyme A biosynthesis; CoA from (R)-pantothenate: step 5/5.</text>
</comment>
<dbReference type="HAMAP" id="MF_00376">
    <property type="entry name" value="Dephospho_CoA_kinase"/>
    <property type="match status" value="1"/>
</dbReference>
<keyword evidence="11" id="KW-1185">Reference proteome</keyword>
<dbReference type="InterPro" id="IPR043519">
    <property type="entry name" value="NT_sf"/>
</dbReference>
<feature type="binding site" evidence="8">
    <location>
        <begin position="11"/>
        <end position="16"/>
    </location>
    <ligand>
        <name>ATP</name>
        <dbReference type="ChEBI" id="CHEBI:30616"/>
    </ligand>
</feature>
<evidence type="ECO:0000313" key="11">
    <source>
        <dbReference type="Proteomes" id="UP000258522"/>
    </source>
</evidence>
<dbReference type="InterPro" id="IPR007344">
    <property type="entry name" value="GrpB/CoaE"/>
</dbReference>
<dbReference type="PANTHER" id="PTHR10695:SF46">
    <property type="entry name" value="BIFUNCTIONAL COENZYME A SYNTHASE-RELATED"/>
    <property type="match status" value="1"/>
</dbReference>
<protein>
    <recommendedName>
        <fullName evidence="8 9">Dephospho-CoA kinase</fullName>
        <ecNumber evidence="8 9">2.7.1.24</ecNumber>
    </recommendedName>
    <alternativeName>
        <fullName evidence="8">Dephosphocoenzyme A kinase</fullName>
    </alternativeName>
</protein>
<dbReference type="CDD" id="cd02022">
    <property type="entry name" value="DPCK"/>
    <property type="match status" value="1"/>
</dbReference>
<comment type="similarity">
    <text evidence="2">In the C-terminal section; belongs to the UPF0157 (GrpB) family.</text>
</comment>
<organism evidence="10 11">
    <name type="scientific">Mycobacterium uberis</name>
    <dbReference type="NCBI Taxonomy" id="2162698"/>
    <lineage>
        <taxon>Bacteria</taxon>
        <taxon>Bacillati</taxon>
        <taxon>Actinomycetota</taxon>
        <taxon>Actinomycetes</taxon>
        <taxon>Mycobacteriales</taxon>
        <taxon>Mycobacteriaceae</taxon>
        <taxon>Mycobacterium</taxon>
    </lineage>
</organism>
<dbReference type="GO" id="GO:0005524">
    <property type="term" value="F:ATP binding"/>
    <property type="evidence" value="ECO:0007669"/>
    <property type="project" value="UniProtKB-UniRule"/>
</dbReference>
<dbReference type="InterPro" id="IPR001977">
    <property type="entry name" value="Depp_CoAkinase"/>
</dbReference>
<name>A0A3E1HM10_9MYCO</name>
<keyword evidence="5 8" id="KW-0418">Kinase</keyword>
<dbReference type="SUPFAM" id="SSF81301">
    <property type="entry name" value="Nucleotidyltransferase"/>
    <property type="match status" value="1"/>
</dbReference>
<keyword evidence="7 8" id="KW-0173">Coenzyme A biosynthesis</keyword>
<dbReference type="GO" id="GO:0004140">
    <property type="term" value="F:dephospho-CoA kinase activity"/>
    <property type="evidence" value="ECO:0007669"/>
    <property type="project" value="UniProtKB-UniRule"/>
</dbReference>
<dbReference type="Proteomes" id="UP000258522">
    <property type="component" value="Unassembled WGS sequence"/>
</dbReference>
<comment type="caution">
    <text evidence="10">The sequence shown here is derived from an EMBL/GenBank/DDBJ whole genome shotgun (WGS) entry which is preliminary data.</text>
</comment>
<keyword evidence="6 8" id="KW-0067">ATP-binding</keyword>
<evidence type="ECO:0000256" key="1">
    <source>
        <dbReference type="ARBA" id="ARBA00008826"/>
    </source>
</evidence>
<evidence type="ECO:0000256" key="2">
    <source>
        <dbReference type="ARBA" id="ARBA00011058"/>
    </source>
</evidence>
<keyword evidence="3 8" id="KW-0963">Cytoplasm</keyword>
<evidence type="ECO:0000256" key="8">
    <source>
        <dbReference type="HAMAP-Rule" id="MF_00376"/>
    </source>
</evidence>
<dbReference type="EC" id="2.7.1.24" evidence="8 9"/>
<comment type="subcellular location">
    <subcellularLocation>
        <location evidence="8">Cytoplasm</location>
    </subcellularLocation>
</comment>
<dbReference type="OrthoDB" id="9812943at2"/>
<dbReference type="SUPFAM" id="SSF52540">
    <property type="entry name" value="P-loop containing nucleoside triphosphate hydrolases"/>
    <property type="match status" value="1"/>
</dbReference>
<accession>A0A3E1HM10</accession>
<dbReference type="EMBL" id="QAYL01000001">
    <property type="protein sequence ID" value="RFD27319.1"/>
    <property type="molecule type" value="Genomic_DNA"/>
</dbReference>
<sequence>MLRIGLTGGIGAGKSLLSSIFSQCGGVIVDGDVLAREVVQPGTEGLSLLVDAFGADILLSDGALDRRALAAKAFRNDAARDVLNGIVHPLVANRRAEIIAAVSEGAVVVEDIPLLVESGMAPLFPLVIVVHADVELRVRRLVEQRGMAEADARARIAAQASDEERRAVADVWLDNSSAPEVLVQQARDVWYHRALPFAHNLSQRRTVDVPARLVAVDPTWPDQAKRIVARLKTTCSHKALRVDHIGSTAVPHFPSFQAKDIIDIQITVESLAVADELAESLLSAGYPRLQYITADVAKADARSTMGRYEHSNDPELWHKRFHASADPGRPTHVHIRVDGWPNQQFGLLFVDWLKANPDVLTDYFGAKRTADWLADGNMRRYADAKELWFLDAYRRAWEWADSTRWRPQMGST</sequence>
<comment type="function">
    <text evidence="8">Catalyzes the phosphorylation of the 3'-hydroxyl group of dephosphocoenzyme A to form coenzyme A.</text>
</comment>
<evidence type="ECO:0000256" key="9">
    <source>
        <dbReference type="NCBIfam" id="TIGR00152"/>
    </source>
</evidence>
<evidence type="ECO:0000256" key="7">
    <source>
        <dbReference type="ARBA" id="ARBA00022993"/>
    </source>
</evidence>
<comment type="similarity">
    <text evidence="1">In the N-terminal section; belongs to the CoaE family.</text>
</comment>
<evidence type="ECO:0000313" key="10">
    <source>
        <dbReference type="EMBL" id="RFD27319.1"/>
    </source>
</evidence>